<dbReference type="NCBIfam" id="TIGR01022">
    <property type="entry name" value="rpmJ_bact"/>
    <property type="match status" value="1"/>
</dbReference>
<dbReference type="SUPFAM" id="SSF57840">
    <property type="entry name" value="Ribosomal protein L36"/>
    <property type="match status" value="1"/>
</dbReference>
<dbReference type="Pfam" id="PF00444">
    <property type="entry name" value="Ribosomal_L36"/>
    <property type="match status" value="1"/>
</dbReference>
<keyword evidence="2 4" id="KW-0689">Ribosomal protein</keyword>
<dbReference type="HAMAP" id="MF_00251">
    <property type="entry name" value="Ribosomal_bL36"/>
    <property type="match status" value="1"/>
</dbReference>
<keyword evidence="3 4" id="KW-0687">Ribonucleoprotein</keyword>
<evidence type="ECO:0000256" key="1">
    <source>
        <dbReference type="ARBA" id="ARBA00007645"/>
    </source>
</evidence>
<name>A0A9P7B534_RHOMI</name>
<dbReference type="GO" id="GO:0006412">
    <property type="term" value="P:translation"/>
    <property type="evidence" value="ECO:0007669"/>
    <property type="project" value="InterPro"/>
</dbReference>
<comment type="similarity">
    <text evidence="1 4">Belongs to the bacterial ribosomal protein bL36 family.</text>
</comment>
<evidence type="ECO:0000256" key="3">
    <source>
        <dbReference type="ARBA" id="ARBA00023274"/>
    </source>
</evidence>
<dbReference type="Proteomes" id="UP000777482">
    <property type="component" value="Unassembled WGS sequence"/>
</dbReference>
<organism evidence="5 6">
    <name type="scientific">Rhodotorula mucilaginosa</name>
    <name type="common">Yeast</name>
    <name type="synonym">Rhodotorula rubra</name>
    <dbReference type="NCBI Taxonomy" id="5537"/>
    <lineage>
        <taxon>Eukaryota</taxon>
        <taxon>Fungi</taxon>
        <taxon>Dikarya</taxon>
        <taxon>Basidiomycota</taxon>
        <taxon>Pucciniomycotina</taxon>
        <taxon>Microbotryomycetes</taxon>
        <taxon>Sporidiobolales</taxon>
        <taxon>Sporidiobolaceae</taxon>
        <taxon>Rhodotorula</taxon>
    </lineage>
</organism>
<comment type="caution">
    <text evidence="5">The sequence shown here is derived from an EMBL/GenBank/DDBJ whole genome shotgun (WGS) entry which is preliminary data.</text>
</comment>
<gene>
    <name evidence="5" type="ORF">C6P46_004631</name>
</gene>
<evidence type="ECO:0000256" key="4">
    <source>
        <dbReference type="RuleBase" id="RU000570"/>
    </source>
</evidence>
<dbReference type="InterPro" id="IPR000473">
    <property type="entry name" value="Ribosomal_bL36"/>
</dbReference>
<dbReference type="GO" id="GO:0003735">
    <property type="term" value="F:structural constituent of ribosome"/>
    <property type="evidence" value="ECO:0007669"/>
    <property type="project" value="InterPro"/>
</dbReference>
<sequence length="165" mass="16821">MFSIARSRLAATPATAARATAAVAIRSVSTLLTPASHPSTCSCARCAVRTAPTSSISRPAKPSSAPLVTRATLSHLAANEAAHPRGCGCARCAARTIAGNGGILGAPSRPGSGANAVKAAASAVGGERGMKVRSSVKLYCDGCQSVRRKNRVYIICRNNPKHRQG</sequence>
<dbReference type="InterPro" id="IPR035977">
    <property type="entry name" value="Ribosomal_bL36_sp"/>
</dbReference>
<proteinExistence type="inferred from homology"/>
<evidence type="ECO:0000256" key="2">
    <source>
        <dbReference type="ARBA" id="ARBA00022980"/>
    </source>
</evidence>
<dbReference type="InterPro" id="IPR052010">
    <property type="entry name" value="Ribosomal_LSU_bL36"/>
</dbReference>
<dbReference type="PANTHER" id="PTHR18804">
    <property type="entry name" value="RIBOSOMAL PROTEIN"/>
    <property type="match status" value="1"/>
</dbReference>
<dbReference type="GO" id="GO:0005840">
    <property type="term" value="C:ribosome"/>
    <property type="evidence" value="ECO:0007669"/>
    <property type="project" value="UniProtKB-KW"/>
</dbReference>
<evidence type="ECO:0000313" key="5">
    <source>
        <dbReference type="EMBL" id="KAG0660331.1"/>
    </source>
</evidence>
<dbReference type="AlphaFoldDB" id="A0A9P7B534"/>
<dbReference type="EMBL" id="PUHQ01000045">
    <property type="protein sequence ID" value="KAG0660331.1"/>
    <property type="molecule type" value="Genomic_DNA"/>
</dbReference>
<keyword evidence="6" id="KW-1185">Reference proteome</keyword>
<protein>
    <recommendedName>
        <fullName evidence="4">Ribosomal protein</fullName>
    </recommendedName>
</protein>
<dbReference type="OrthoDB" id="10265903at2759"/>
<accession>A0A9P7B534</accession>
<dbReference type="GO" id="GO:1990904">
    <property type="term" value="C:ribonucleoprotein complex"/>
    <property type="evidence" value="ECO:0007669"/>
    <property type="project" value="UniProtKB-KW"/>
</dbReference>
<dbReference type="PANTHER" id="PTHR18804:SF16">
    <property type="entry name" value="RIBOSOMAL PROTEIN"/>
    <property type="match status" value="1"/>
</dbReference>
<evidence type="ECO:0000313" key="6">
    <source>
        <dbReference type="Proteomes" id="UP000777482"/>
    </source>
</evidence>
<reference evidence="5 6" key="1">
    <citation type="submission" date="2020-11" db="EMBL/GenBank/DDBJ databases">
        <title>Kefir isolates.</title>
        <authorList>
            <person name="Marcisauskas S."/>
            <person name="Kim Y."/>
            <person name="Blasche S."/>
        </authorList>
    </citation>
    <scope>NUCLEOTIDE SEQUENCE [LARGE SCALE GENOMIC DNA]</scope>
    <source>
        <strain evidence="5 6">KR</strain>
    </source>
</reference>